<protein>
    <submittedName>
        <fullName evidence="2">Uncharacterized protein</fullName>
    </submittedName>
</protein>
<accession>A0A1F8F7X2</accession>
<evidence type="ECO:0000256" key="1">
    <source>
        <dbReference type="SAM" id="Phobius"/>
    </source>
</evidence>
<comment type="caution">
    <text evidence="2">The sequence shown here is derived from an EMBL/GenBank/DDBJ whole genome shotgun (WGS) entry which is preliminary data.</text>
</comment>
<dbReference type="AlphaFoldDB" id="A0A1F8F7X2"/>
<organism evidence="2 3">
    <name type="scientific">Candidatus Yanofskybacteria bacterium RIFCSPHIGHO2_02_FULL_41_11</name>
    <dbReference type="NCBI Taxonomy" id="1802675"/>
    <lineage>
        <taxon>Bacteria</taxon>
        <taxon>Candidatus Yanofskyibacteriota</taxon>
    </lineage>
</organism>
<proteinExistence type="predicted"/>
<keyword evidence="1" id="KW-1133">Transmembrane helix</keyword>
<gene>
    <name evidence="2" type="ORF">A3J46_04610</name>
</gene>
<dbReference type="EMBL" id="MGJP01000040">
    <property type="protein sequence ID" value="OGN09254.1"/>
    <property type="molecule type" value="Genomic_DNA"/>
</dbReference>
<name>A0A1F8F7X2_9BACT</name>
<dbReference type="Proteomes" id="UP000177167">
    <property type="component" value="Unassembled WGS sequence"/>
</dbReference>
<sequence length="196" mass="22428">MPYKISKYLAIHGIRQHGDSTALRRDMETTMNRQTGVAVAVAVIASFIAGYLLYNPRVQTRTVTMTAPQFVTDLADGVARRFTYTYQCYLPDGTSARNWEFYDRWVKPQLSLDTQVMPFGSPMRVLRRVTNDPSLPDRHVRFRMAMIPFSPSTLEGWNYLRINGDVNLQIEVLLVEYNATLRGQRSPYPSCGQPRA</sequence>
<keyword evidence="1" id="KW-0812">Transmembrane</keyword>
<reference evidence="2 3" key="1">
    <citation type="journal article" date="2016" name="Nat. Commun.">
        <title>Thousands of microbial genomes shed light on interconnected biogeochemical processes in an aquifer system.</title>
        <authorList>
            <person name="Anantharaman K."/>
            <person name="Brown C.T."/>
            <person name="Hug L.A."/>
            <person name="Sharon I."/>
            <person name="Castelle C.J."/>
            <person name="Probst A.J."/>
            <person name="Thomas B.C."/>
            <person name="Singh A."/>
            <person name="Wilkins M.J."/>
            <person name="Karaoz U."/>
            <person name="Brodie E.L."/>
            <person name="Williams K.H."/>
            <person name="Hubbard S.S."/>
            <person name="Banfield J.F."/>
        </authorList>
    </citation>
    <scope>NUCLEOTIDE SEQUENCE [LARGE SCALE GENOMIC DNA]</scope>
</reference>
<keyword evidence="1" id="KW-0472">Membrane</keyword>
<evidence type="ECO:0000313" key="2">
    <source>
        <dbReference type="EMBL" id="OGN09254.1"/>
    </source>
</evidence>
<evidence type="ECO:0000313" key="3">
    <source>
        <dbReference type="Proteomes" id="UP000177167"/>
    </source>
</evidence>
<feature type="transmembrane region" description="Helical" evidence="1">
    <location>
        <begin position="35"/>
        <end position="54"/>
    </location>
</feature>